<dbReference type="KEGG" id="cbr:CBG_11011"/>
<sequence>MSGLLEFVMGVRVRVSGDEIEFGSPAMIVMNHRTR</sequence>
<accession>A8XC14</accession>
<proteinExistence type="predicted"/>
<dbReference type="CTD" id="8587013"/>
<dbReference type="Proteomes" id="UP000008549">
    <property type="component" value="Unassembled WGS sequence"/>
</dbReference>
<evidence type="ECO:0000313" key="3">
    <source>
        <dbReference type="WormBase" id="CBG11011"/>
    </source>
</evidence>
<dbReference type="RefSeq" id="XP_002645015.1">
    <property type="nucleotide sequence ID" value="XM_002644969.1"/>
</dbReference>
<organism evidence="1 2">
    <name type="scientific">Caenorhabditis briggsae</name>
    <dbReference type="NCBI Taxonomy" id="6238"/>
    <lineage>
        <taxon>Eukaryota</taxon>
        <taxon>Metazoa</taxon>
        <taxon>Ecdysozoa</taxon>
        <taxon>Nematoda</taxon>
        <taxon>Chromadorea</taxon>
        <taxon>Rhabditida</taxon>
        <taxon>Rhabditina</taxon>
        <taxon>Rhabditomorpha</taxon>
        <taxon>Rhabditoidea</taxon>
        <taxon>Rhabditidae</taxon>
        <taxon>Peloderinae</taxon>
        <taxon>Caenorhabditis</taxon>
    </lineage>
</organism>
<reference evidence="1 2" key="2">
    <citation type="journal article" date="2011" name="PLoS Genet.">
        <title>Caenorhabditis briggsae recombinant inbred line genotypes reveal inter-strain incompatibility and the evolution of recombination.</title>
        <authorList>
            <person name="Ross J.A."/>
            <person name="Koboldt D.C."/>
            <person name="Staisch J.E."/>
            <person name="Chamberlin H.M."/>
            <person name="Gupta B.P."/>
            <person name="Miller R.D."/>
            <person name="Baird S.E."/>
            <person name="Haag E.S."/>
        </authorList>
    </citation>
    <scope>NUCLEOTIDE SEQUENCE [LARGE SCALE GENOMIC DNA]</scope>
    <source>
        <strain evidence="1 2">AF16</strain>
    </source>
</reference>
<evidence type="ECO:0000313" key="2">
    <source>
        <dbReference type="Proteomes" id="UP000008549"/>
    </source>
</evidence>
<dbReference type="InParanoid" id="A8XC14"/>
<dbReference type="WormBase" id="CBG11011">
    <property type="protein sequence ID" value="CBP22474"/>
    <property type="gene ID" value="WBGene00032221"/>
</dbReference>
<reference evidence="1 2" key="1">
    <citation type="journal article" date="2003" name="PLoS Biol.">
        <title>The genome sequence of Caenorhabditis briggsae: a platform for comparative genomics.</title>
        <authorList>
            <person name="Stein L.D."/>
            <person name="Bao Z."/>
            <person name="Blasiar D."/>
            <person name="Blumenthal T."/>
            <person name="Brent M.R."/>
            <person name="Chen N."/>
            <person name="Chinwalla A."/>
            <person name="Clarke L."/>
            <person name="Clee C."/>
            <person name="Coghlan A."/>
            <person name="Coulson A."/>
            <person name="D'Eustachio P."/>
            <person name="Fitch D.H."/>
            <person name="Fulton L.A."/>
            <person name="Fulton R.E."/>
            <person name="Griffiths-Jones S."/>
            <person name="Harris T.W."/>
            <person name="Hillier L.W."/>
            <person name="Kamath R."/>
            <person name="Kuwabara P.E."/>
            <person name="Mardis E.R."/>
            <person name="Marra M.A."/>
            <person name="Miner T.L."/>
            <person name="Minx P."/>
            <person name="Mullikin J.C."/>
            <person name="Plumb R.W."/>
            <person name="Rogers J."/>
            <person name="Schein J.E."/>
            <person name="Sohrmann M."/>
            <person name="Spieth J."/>
            <person name="Stajich J.E."/>
            <person name="Wei C."/>
            <person name="Willey D."/>
            <person name="Wilson R.K."/>
            <person name="Durbin R."/>
            <person name="Waterston R.H."/>
        </authorList>
    </citation>
    <scope>NUCLEOTIDE SEQUENCE [LARGE SCALE GENOMIC DNA]</scope>
    <source>
        <strain evidence="1 2">AF16</strain>
    </source>
</reference>
<dbReference type="eggNOG" id="KOG1505">
    <property type="taxonomic scope" value="Eukaryota"/>
</dbReference>
<evidence type="ECO:0000313" key="1">
    <source>
        <dbReference type="EMBL" id="CAP30253.1"/>
    </source>
</evidence>
<dbReference type="HOGENOM" id="CLU_3368964_0_0_1"/>
<keyword evidence="2" id="KW-1185">Reference proteome</keyword>
<dbReference type="AlphaFoldDB" id="A8XC14"/>
<protein>
    <submittedName>
        <fullName evidence="1">Protein CBG11011</fullName>
    </submittedName>
</protein>
<gene>
    <name evidence="1 3" type="ORF">CBG11011</name>
    <name evidence="1" type="ORF">CBG_11011</name>
</gene>
<name>A8XC14_CAEBR</name>
<dbReference type="EMBL" id="HE601482">
    <property type="protein sequence ID" value="CAP30253.1"/>
    <property type="molecule type" value="Genomic_DNA"/>
</dbReference>
<dbReference type="GeneID" id="8587013"/>